<dbReference type="AlphaFoldDB" id="A0AAV4TM09"/>
<dbReference type="GO" id="GO:0003676">
    <property type="term" value="F:nucleic acid binding"/>
    <property type="evidence" value="ECO:0007669"/>
    <property type="project" value="InterPro"/>
</dbReference>
<protein>
    <recommendedName>
        <fullName evidence="3">Mariner Mos1 transposase</fullName>
    </recommendedName>
</protein>
<dbReference type="Proteomes" id="UP001054837">
    <property type="component" value="Unassembled WGS sequence"/>
</dbReference>
<comment type="caution">
    <text evidence="1">The sequence shown here is derived from an EMBL/GenBank/DDBJ whole genome shotgun (WGS) entry which is preliminary data.</text>
</comment>
<gene>
    <name evidence="1" type="ORF">CDAR_304661</name>
</gene>
<proteinExistence type="predicted"/>
<evidence type="ECO:0000313" key="2">
    <source>
        <dbReference type="Proteomes" id="UP001054837"/>
    </source>
</evidence>
<organism evidence="1 2">
    <name type="scientific">Caerostris darwini</name>
    <dbReference type="NCBI Taxonomy" id="1538125"/>
    <lineage>
        <taxon>Eukaryota</taxon>
        <taxon>Metazoa</taxon>
        <taxon>Ecdysozoa</taxon>
        <taxon>Arthropoda</taxon>
        <taxon>Chelicerata</taxon>
        <taxon>Arachnida</taxon>
        <taxon>Araneae</taxon>
        <taxon>Araneomorphae</taxon>
        <taxon>Entelegynae</taxon>
        <taxon>Araneoidea</taxon>
        <taxon>Araneidae</taxon>
        <taxon>Caerostris</taxon>
    </lineage>
</organism>
<dbReference type="Gene3D" id="3.30.420.10">
    <property type="entry name" value="Ribonuclease H-like superfamily/Ribonuclease H"/>
    <property type="match status" value="1"/>
</dbReference>
<accession>A0AAV4TM09</accession>
<evidence type="ECO:0008006" key="3">
    <source>
        <dbReference type="Google" id="ProtNLM"/>
    </source>
</evidence>
<evidence type="ECO:0000313" key="1">
    <source>
        <dbReference type="EMBL" id="GIY47430.1"/>
    </source>
</evidence>
<name>A0AAV4TM09_9ARAC</name>
<dbReference type="InterPro" id="IPR036397">
    <property type="entry name" value="RNaseH_sf"/>
</dbReference>
<dbReference type="Pfam" id="PF01359">
    <property type="entry name" value="Transposase_1"/>
    <property type="match status" value="1"/>
</dbReference>
<keyword evidence="2" id="KW-1185">Reference proteome</keyword>
<dbReference type="EMBL" id="BPLQ01009927">
    <property type="protein sequence ID" value="GIY47430.1"/>
    <property type="molecule type" value="Genomic_DNA"/>
</dbReference>
<reference evidence="1 2" key="1">
    <citation type="submission" date="2021-06" db="EMBL/GenBank/DDBJ databases">
        <title>Caerostris darwini draft genome.</title>
        <authorList>
            <person name="Kono N."/>
            <person name="Arakawa K."/>
        </authorList>
    </citation>
    <scope>NUCLEOTIDE SEQUENCE [LARGE SCALE GENOMIC DNA]</scope>
</reference>
<sequence length="114" mass="13610">MEDNTLCFVDEKGVIYYELLKSDEIGNTECCRQQMIDLNQILCEKRLEHQKRRLKVILFHDNPPTYAAKLVKETIAVRKYFRMRFTHQTWLPLSTTYLHRLATYLLNNVSVLDD</sequence>
<dbReference type="InterPro" id="IPR001888">
    <property type="entry name" value="Transposase_1"/>
</dbReference>